<dbReference type="Proteomes" id="UP000614216">
    <property type="component" value="Unassembled WGS sequence"/>
</dbReference>
<dbReference type="RefSeq" id="WP_202855685.1">
    <property type="nucleotide sequence ID" value="NZ_JAEUGD010000023.1"/>
</dbReference>
<organism evidence="3 4">
    <name type="scientific">Fulvivirga marina</name>
    <dbReference type="NCBI Taxonomy" id="2494733"/>
    <lineage>
        <taxon>Bacteria</taxon>
        <taxon>Pseudomonadati</taxon>
        <taxon>Bacteroidota</taxon>
        <taxon>Cytophagia</taxon>
        <taxon>Cytophagales</taxon>
        <taxon>Fulvivirgaceae</taxon>
        <taxon>Fulvivirga</taxon>
    </lineage>
</organism>
<gene>
    <name evidence="3" type="ORF">JMN32_07465</name>
</gene>
<evidence type="ECO:0008006" key="5">
    <source>
        <dbReference type="Google" id="ProtNLM"/>
    </source>
</evidence>
<accession>A0A937FU71</accession>
<feature type="signal peptide" evidence="2">
    <location>
        <begin position="1"/>
        <end position="23"/>
    </location>
</feature>
<feature type="region of interest" description="Disordered" evidence="1">
    <location>
        <begin position="27"/>
        <end position="48"/>
    </location>
</feature>
<dbReference type="EMBL" id="JAEUGD010000023">
    <property type="protein sequence ID" value="MBL6446140.1"/>
    <property type="molecule type" value="Genomic_DNA"/>
</dbReference>
<evidence type="ECO:0000256" key="1">
    <source>
        <dbReference type="SAM" id="MobiDB-lite"/>
    </source>
</evidence>
<protein>
    <recommendedName>
        <fullName evidence="5">Collagen-like protein</fullName>
    </recommendedName>
</protein>
<feature type="chain" id="PRO_5036851718" description="Collagen-like protein" evidence="2">
    <location>
        <begin position="24"/>
        <end position="190"/>
    </location>
</feature>
<evidence type="ECO:0000256" key="2">
    <source>
        <dbReference type="SAM" id="SignalP"/>
    </source>
</evidence>
<sequence length="190" mass="21064">MKKLSLLPALLIMLSLASCYVGDDDGIPGPVGPQGPQGPQGPEGAPGESGYVFEYTDINFTAPDYKVLLSYPDDFEGYDSDVALVYLLWKVDQDGNEIWRALPQTVITENGMLQYNFDFTKYDVELFLDAEFPLDDLTAMDTDEWIARVVVVPGEFWSSGGRLNVTDYNEVKKTLGLPELGNGHSALKRR</sequence>
<proteinExistence type="predicted"/>
<evidence type="ECO:0000313" key="4">
    <source>
        <dbReference type="Proteomes" id="UP000614216"/>
    </source>
</evidence>
<name>A0A937FU71_9BACT</name>
<comment type="caution">
    <text evidence="3">The sequence shown here is derived from an EMBL/GenBank/DDBJ whole genome shotgun (WGS) entry which is preliminary data.</text>
</comment>
<evidence type="ECO:0000313" key="3">
    <source>
        <dbReference type="EMBL" id="MBL6446140.1"/>
    </source>
</evidence>
<keyword evidence="4" id="KW-1185">Reference proteome</keyword>
<dbReference type="AlphaFoldDB" id="A0A937FU71"/>
<reference evidence="3" key="1">
    <citation type="submission" date="2021-01" db="EMBL/GenBank/DDBJ databases">
        <title>Fulvivirga kasyanovii gen. nov., sp nov., a novel member of the phylum Bacteroidetes isolated from seawater in a mussel farm.</title>
        <authorList>
            <person name="Zhao L.-H."/>
            <person name="Wang Z.-J."/>
        </authorList>
    </citation>
    <scope>NUCLEOTIDE SEQUENCE</scope>
    <source>
        <strain evidence="3">29W222</strain>
    </source>
</reference>
<keyword evidence="2" id="KW-0732">Signal</keyword>
<dbReference type="Gene3D" id="1.20.5.320">
    <property type="entry name" value="6-Phosphogluconate Dehydrogenase, domain 3"/>
    <property type="match status" value="1"/>
</dbReference>
<dbReference type="PROSITE" id="PS51257">
    <property type="entry name" value="PROKAR_LIPOPROTEIN"/>
    <property type="match status" value="1"/>
</dbReference>